<sequence>MYLLSSATSSMFQRSRPTKAVGDGLRWCAKGYGTSFVHTPRRGMMYGVRDMMFGTYIRALGSYVHLGLGTRMVYVAPIFTFDWTQSATQDVGACLVCVTAGIQAHKKDVRLYDRTAESEYNTTQYNTTTPSVANSTPDDTSHPSGEVTLHHHETHIHKSI</sequence>
<dbReference type="EMBL" id="MU155338">
    <property type="protein sequence ID" value="KAF9475297.1"/>
    <property type="molecule type" value="Genomic_DNA"/>
</dbReference>
<organism evidence="2 3">
    <name type="scientific">Pholiota conissans</name>
    <dbReference type="NCBI Taxonomy" id="109636"/>
    <lineage>
        <taxon>Eukaryota</taxon>
        <taxon>Fungi</taxon>
        <taxon>Dikarya</taxon>
        <taxon>Basidiomycota</taxon>
        <taxon>Agaricomycotina</taxon>
        <taxon>Agaricomycetes</taxon>
        <taxon>Agaricomycetidae</taxon>
        <taxon>Agaricales</taxon>
        <taxon>Agaricineae</taxon>
        <taxon>Strophariaceae</taxon>
        <taxon>Pholiota</taxon>
    </lineage>
</organism>
<proteinExistence type="predicted"/>
<evidence type="ECO:0000313" key="2">
    <source>
        <dbReference type="EMBL" id="KAF9475297.1"/>
    </source>
</evidence>
<protein>
    <submittedName>
        <fullName evidence="2">Uncharacterized protein</fullName>
    </submittedName>
</protein>
<dbReference type="Proteomes" id="UP000807469">
    <property type="component" value="Unassembled WGS sequence"/>
</dbReference>
<accession>A0A9P6CQP7</accession>
<comment type="caution">
    <text evidence="2">The sequence shown here is derived from an EMBL/GenBank/DDBJ whole genome shotgun (WGS) entry which is preliminary data.</text>
</comment>
<feature type="region of interest" description="Disordered" evidence="1">
    <location>
        <begin position="122"/>
        <end position="160"/>
    </location>
</feature>
<gene>
    <name evidence="2" type="ORF">BDN70DRAFT_956949</name>
</gene>
<reference evidence="2" key="1">
    <citation type="submission" date="2020-11" db="EMBL/GenBank/DDBJ databases">
        <authorList>
            <consortium name="DOE Joint Genome Institute"/>
            <person name="Ahrendt S."/>
            <person name="Riley R."/>
            <person name="Andreopoulos W."/>
            <person name="Labutti K."/>
            <person name="Pangilinan J."/>
            <person name="Ruiz-Duenas F.J."/>
            <person name="Barrasa J.M."/>
            <person name="Sanchez-Garcia M."/>
            <person name="Camarero S."/>
            <person name="Miyauchi S."/>
            <person name="Serrano A."/>
            <person name="Linde D."/>
            <person name="Babiker R."/>
            <person name="Drula E."/>
            <person name="Ayuso-Fernandez I."/>
            <person name="Pacheco R."/>
            <person name="Padilla G."/>
            <person name="Ferreira P."/>
            <person name="Barriuso J."/>
            <person name="Kellner H."/>
            <person name="Castanera R."/>
            <person name="Alfaro M."/>
            <person name="Ramirez L."/>
            <person name="Pisabarro A.G."/>
            <person name="Kuo A."/>
            <person name="Tritt A."/>
            <person name="Lipzen A."/>
            <person name="He G."/>
            <person name="Yan M."/>
            <person name="Ng V."/>
            <person name="Cullen D."/>
            <person name="Martin F."/>
            <person name="Rosso M.-N."/>
            <person name="Henrissat B."/>
            <person name="Hibbett D."/>
            <person name="Martinez A.T."/>
            <person name="Grigoriev I.V."/>
        </authorList>
    </citation>
    <scope>NUCLEOTIDE SEQUENCE</scope>
    <source>
        <strain evidence="2">CIRM-BRFM 674</strain>
    </source>
</reference>
<feature type="compositionally biased region" description="Polar residues" evidence="1">
    <location>
        <begin position="122"/>
        <end position="138"/>
    </location>
</feature>
<evidence type="ECO:0000256" key="1">
    <source>
        <dbReference type="SAM" id="MobiDB-lite"/>
    </source>
</evidence>
<dbReference type="AlphaFoldDB" id="A0A9P6CQP7"/>
<name>A0A9P6CQP7_9AGAR</name>
<evidence type="ECO:0000313" key="3">
    <source>
        <dbReference type="Proteomes" id="UP000807469"/>
    </source>
</evidence>
<keyword evidence="3" id="KW-1185">Reference proteome</keyword>